<dbReference type="InterPro" id="IPR015421">
    <property type="entry name" value="PyrdxlP-dep_Trfase_major"/>
</dbReference>
<dbReference type="Gene3D" id="3.40.640.10">
    <property type="entry name" value="Type I PLP-dependent aspartate aminotransferase-like (Major domain)"/>
    <property type="match status" value="2"/>
</dbReference>
<comment type="caution">
    <text evidence="3">The sequence shown here is derived from an EMBL/GenBank/DDBJ whole genome shotgun (WGS) entry which is preliminary data.</text>
</comment>
<keyword evidence="3" id="KW-0808">Transferase</keyword>
<name>A0AAE0NAP2_9PEZI</name>
<evidence type="ECO:0000256" key="2">
    <source>
        <dbReference type="ARBA" id="ARBA00022793"/>
    </source>
</evidence>
<dbReference type="SUPFAM" id="SSF53383">
    <property type="entry name" value="PLP-dependent transferases"/>
    <property type="match status" value="2"/>
</dbReference>
<dbReference type="InterPro" id="IPR015424">
    <property type="entry name" value="PyrdxlP-dep_Trfase"/>
</dbReference>
<dbReference type="PANTHER" id="PTHR46101">
    <property type="match status" value="1"/>
</dbReference>
<dbReference type="EMBL" id="JAULSN010000003">
    <property type="protein sequence ID" value="KAK3376991.1"/>
    <property type="molecule type" value="Genomic_DNA"/>
</dbReference>
<dbReference type="Proteomes" id="UP001287356">
    <property type="component" value="Unassembled WGS sequence"/>
</dbReference>
<sequence>MPFCSNAEQRPGRVEQAFQDARHLWLDEPIINKWKRDLDSIRAAFEQVDPLYEHCAGRPPGAFSPGSDALWRATATVVRDAGLAWVSNNLNLPADIDRSWPFHFKEYERQAIQAKGERASHDTAAGYICHWVEANQYGIRAIQQELRHHEPASQPLLAAGFLEHDVVETAAIMFGGLEAVRFAGGFADPAALDTLLQRSGGGRQPVILCVTLGNSRGQYDDLAAVRRLVHAPGLRVFLHVDASRTFDYVTTLLPATRKQLGIPRLVLRDPFQSDVVTQDGEEEDNDVIAAATIVAGGTNSDSPHLAAVLKPGSFGGTPSAEVQVEYIRSTDKTLSGSRDGVGPLLVSLQELRFGAPALRAIFESCARNRRLLCDALAARGVQAEAPPYSLDLIVCYAASPSPVKKPGSYWETMWGLQSIPERDGFALFSVQPSATATDAERLVAALAGPAAWDFSGWEALAVPASDAGRLAELTRALVAKSERGIRDRAQSAGYPVNQAPYSALGAMIAEFLPVALDGAWAAIQAAEILAERKASFGMPADAPDSALFPAYFTSGGTMGNRVGIHTALAQFPTAFVYYSSATHHSVKTACRDMAARFREIPADDVGQMVANELVAQALKDQAADKEAPVVLFLNLGTTFAGGCDDVAGLRQALFDRGIRVSYTHVDGALDLGFKPDPVALGVASKLVHDVDGRPVVQGITLSHFVHGVMQSGEVIVHTVPFLDHDPQAAVAAARVSAVRPPTVGPRIVLETWLFQQLYSEADLRELHAYCVGNSERLRAGLAAAGIHARHYHGGDSLITMIERAGVPPWVAARAHLAPERDMVHYITMPHITAGAVDAFVDELERVDALFTRKGGLEDFLLGDRLWDSFNGGVKELRLRRLRPHHKPLFDAVVALHEVAEPGLGLPEFKRRYVFSAMSFVVVQANEPDVLLAVFLVRASAEEALSAGPVLVRRGGGKVGAELAEMQQRALVFLRDRLGLMGRNGSNGSGTNGIVD</sequence>
<evidence type="ECO:0000256" key="1">
    <source>
        <dbReference type="ARBA" id="ARBA00009533"/>
    </source>
</evidence>
<reference evidence="3" key="1">
    <citation type="journal article" date="2023" name="Mol. Phylogenet. Evol.">
        <title>Genome-scale phylogeny and comparative genomics of the fungal order Sordariales.</title>
        <authorList>
            <person name="Hensen N."/>
            <person name="Bonometti L."/>
            <person name="Westerberg I."/>
            <person name="Brannstrom I.O."/>
            <person name="Guillou S."/>
            <person name="Cros-Aarteil S."/>
            <person name="Calhoun S."/>
            <person name="Haridas S."/>
            <person name="Kuo A."/>
            <person name="Mondo S."/>
            <person name="Pangilinan J."/>
            <person name="Riley R."/>
            <person name="LaButti K."/>
            <person name="Andreopoulos B."/>
            <person name="Lipzen A."/>
            <person name="Chen C."/>
            <person name="Yan M."/>
            <person name="Daum C."/>
            <person name="Ng V."/>
            <person name="Clum A."/>
            <person name="Steindorff A."/>
            <person name="Ohm R.A."/>
            <person name="Martin F."/>
            <person name="Silar P."/>
            <person name="Natvig D.O."/>
            <person name="Lalanne C."/>
            <person name="Gautier V."/>
            <person name="Ament-Velasquez S.L."/>
            <person name="Kruys A."/>
            <person name="Hutchinson M.I."/>
            <person name="Powell A.J."/>
            <person name="Barry K."/>
            <person name="Miller A.N."/>
            <person name="Grigoriev I.V."/>
            <person name="Debuchy R."/>
            <person name="Gladieux P."/>
            <person name="Hiltunen Thoren M."/>
            <person name="Johannesson H."/>
        </authorList>
    </citation>
    <scope>NUCLEOTIDE SEQUENCE</scope>
    <source>
        <strain evidence="3">CBS 958.72</strain>
    </source>
</reference>
<gene>
    <name evidence="3" type="ORF">B0T24DRAFT_574081</name>
</gene>
<keyword evidence="2" id="KW-0456">Lyase</keyword>
<dbReference type="GO" id="GO:0016740">
    <property type="term" value="F:transferase activity"/>
    <property type="evidence" value="ECO:0007669"/>
    <property type="project" value="UniProtKB-KW"/>
</dbReference>
<organism evidence="3 4">
    <name type="scientific">Lasiosphaeria ovina</name>
    <dbReference type="NCBI Taxonomy" id="92902"/>
    <lineage>
        <taxon>Eukaryota</taxon>
        <taxon>Fungi</taxon>
        <taxon>Dikarya</taxon>
        <taxon>Ascomycota</taxon>
        <taxon>Pezizomycotina</taxon>
        <taxon>Sordariomycetes</taxon>
        <taxon>Sordariomycetidae</taxon>
        <taxon>Sordariales</taxon>
        <taxon>Lasiosphaeriaceae</taxon>
        <taxon>Lasiosphaeria</taxon>
    </lineage>
</organism>
<keyword evidence="4" id="KW-1185">Reference proteome</keyword>
<proteinExistence type="inferred from homology"/>
<protein>
    <submittedName>
        <fullName evidence="3">Pyridoxal phosphate-dependent transferase</fullName>
    </submittedName>
</protein>
<comment type="similarity">
    <text evidence="1">Belongs to the group II decarboxylase family.</text>
</comment>
<dbReference type="GO" id="GO:0016831">
    <property type="term" value="F:carboxy-lyase activity"/>
    <property type="evidence" value="ECO:0007669"/>
    <property type="project" value="UniProtKB-KW"/>
</dbReference>
<dbReference type="PANTHER" id="PTHR46101:SF2">
    <property type="entry name" value="SERINE DECARBOXYLASE"/>
    <property type="match status" value="1"/>
</dbReference>
<evidence type="ECO:0000313" key="3">
    <source>
        <dbReference type="EMBL" id="KAK3376991.1"/>
    </source>
</evidence>
<keyword evidence="2" id="KW-0210">Decarboxylase</keyword>
<evidence type="ECO:0000313" key="4">
    <source>
        <dbReference type="Proteomes" id="UP001287356"/>
    </source>
</evidence>
<accession>A0AAE0NAP2</accession>
<dbReference type="InterPro" id="IPR051151">
    <property type="entry name" value="Group_II_Decarboxylase"/>
</dbReference>
<dbReference type="AlphaFoldDB" id="A0AAE0NAP2"/>
<reference evidence="3" key="2">
    <citation type="submission" date="2023-06" db="EMBL/GenBank/DDBJ databases">
        <authorList>
            <consortium name="Lawrence Berkeley National Laboratory"/>
            <person name="Haridas S."/>
            <person name="Hensen N."/>
            <person name="Bonometti L."/>
            <person name="Westerberg I."/>
            <person name="Brannstrom I.O."/>
            <person name="Guillou S."/>
            <person name="Cros-Aarteil S."/>
            <person name="Calhoun S."/>
            <person name="Kuo A."/>
            <person name="Mondo S."/>
            <person name="Pangilinan J."/>
            <person name="Riley R."/>
            <person name="Labutti K."/>
            <person name="Andreopoulos B."/>
            <person name="Lipzen A."/>
            <person name="Chen C."/>
            <person name="Yanf M."/>
            <person name="Daum C."/>
            <person name="Ng V."/>
            <person name="Clum A."/>
            <person name="Steindorff A."/>
            <person name="Ohm R."/>
            <person name="Martin F."/>
            <person name="Silar P."/>
            <person name="Natvig D."/>
            <person name="Lalanne C."/>
            <person name="Gautier V."/>
            <person name="Ament-Velasquez S.L."/>
            <person name="Kruys A."/>
            <person name="Hutchinson M.I."/>
            <person name="Powell A.J."/>
            <person name="Barry K."/>
            <person name="Miller A.N."/>
            <person name="Grigoriev I.V."/>
            <person name="Debuchy R."/>
            <person name="Gladieux P."/>
            <person name="Thoren M.H."/>
            <person name="Johannesson H."/>
        </authorList>
    </citation>
    <scope>NUCLEOTIDE SEQUENCE</scope>
    <source>
        <strain evidence="3">CBS 958.72</strain>
    </source>
</reference>